<evidence type="ECO:0000256" key="1">
    <source>
        <dbReference type="SAM" id="SignalP"/>
    </source>
</evidence>
<sequence>MGDGGKTARRLTLALCVLAFGTPVVAGDVCRDNRVSVRGDWGQAAFTVEVADDAEERAQGLMNRESMAKTAGMLFVYPAPKRVGFWMKNTLIELDMIFADRTGTVRRVHHRAQPHDERPIMGGRAIQYVLEINGGLAAQLGISEGSQLRHPAIDTKAAAWPC</sequence>
<protein>
    <submittedName>
        <fullName evidence="2">DUF192 domain-containing protein</fullName>
    </submittedName>
</protein>
<feature type="chain" id="PRO_5037052783" evidence="1">
    <location>
        <begin position="27"/>
        <end position="162"/>
    </location>
</feature>
<dbReference type="PANTHER" id="PTHR37953">
    <property type="entry name" value="UPF0127 PROTEIN MJ1496"/>
    <property type="match status" value="1"/>
</dbReference>
<keyword evidence="3" id="KW-1185">Reference proteome</keyword>
<name>A0A967BEI4_9RHOB</name>
<organism evidence="2 3">
    <name type="scientific">Roseovarius gahaiensis</name>
    <dbReference type="NCBI Taxonomy" id="2716691"/>
    <lineage>
        <taxon>Bacteria</taxon>
        <taxon>Pseudomonadati</taxon>
        <taxon>Pseudomonadota</taxon>
        <taxon>Alphaproteobacteria</taxon>
        <taxon>Rhodobacterales</taxon>
        <taxon>Roseobacteraceae</taxon>
        <taxon>Roseovarius</taxon>
    </lineage>
</organism>
<evidence type="ECO:0000313" key="2">
    <source>
        <dbReference type="EMBL" id="NHQ73018.1"/>
    </source>
</evidence>
<dbReference type="Gene3D" id="2.60.120.1140">
    <property type="entry name" value="Protein of unknown function DUF192"/>
    <property type="match status" value="1"/>
</dbReference>
<dbReference type="Proteomes" id="UP000639775">
    <property type="component" value="Unassembled WGS sequence"/>
</dbReference>
<dbReference type="AlphaFoldDB" id="A0A967BEI4"/>
<dbReference type="EMBL" id="JAAORB010000001">
    <property type="protein sequence ID" value="NHQ73018.1"/>
    <property type="molecule type" value="Genomic_DNA"/>
</dbReference>
<accession>A0A967BEI4</accession>
<dbReference type="RefSeq" id="WP_167192701.1">
    <property type="nucleotide sequence ID" value="NZ_JAAORB010000001.1"/>
</dbReference>
<dbReference type="InterPro" id="IPR003795">
    <property type="entry name" value="DUF192"/>
</dbReference>
<feature type="signal peptide" evidence="1">
    <location>
        <begin position="1"/>
        <end position="26"/>
    </location>
</feature>
<evidence type="ECO:0000313" key="3">
    <source>
        <dbReference type="Proteomes" id="UP000639775"/>
    </source>
</evidence>
<gene>
    <name evidence="2" type="ORF">HAT86_00865</name>
</gene>
<comment type="caution">
    <text evidence="2">The sequence shown here is derived from an EMBL/GenBank/DDBJ whole genome shotgun (WGS) entry which is preliminary data.</text>
</comment>
<dbReference type="InterPro" id="IPR038695">
    <property type="entry name" value="Saro_0823-like_sf"/>
</dbReference>
<reference evidence="2" key="1">
    <citation type="submission" date="2020-03" db="EMBL/GenBank/DDBJ databases">
        <title>Roseovarius gahaiensis sp. nov., isolated from Gahai Saline Lake, China.</title>
        <authorList>
            <person name="Sun X."/>
        </authorList>
    </citation>
    <scope>NUCLEOTIDE SEQUENCE</scope>
    <source>
        <strain evidence="2">GH877</strain>
    </source>
</reference>
<proteinExistence type="predicted"/>
<keyword evidence="1" id="KW-0732">Signal</keyword>
<dbReference type="PANTHER" id="PTHR37953:SF1">
    <property type="entry name" value="UPF0127 PROTEIN MJ1496"/>
    <property type="match status" value="1"/>
</dbReference>
<dbReference type="Pfam" id="PF02643">
    <property type="entry name" value="DUF192"/>
    <property type="match status" value="1"/>
</dbReference>